<evidence type="ECO:0000256" key="1">
    <source>
        <dbReference type="ARBA" id="ARBA00023015"/>
    </source>
</evidence>
<dbReference type="PANTHER" id="PTHR43537">
    <property type="entry name" value="TRANSCRIPTIONAL REGULATOR, GNTR FAMILY"/>
    <property type="match status" value="1"/>
</dbReference>
<dbReference type="InterPro" id="IPR000524">
    <property type="entry name" value="Tscrpt_reg_HTH_GntR"/>
</dbReference>
<evidence type="ECO:0000313" key="5">
    <source>
        <dbReference type="EMBL" id="MFC4349571.1"/>
    </source>
</evidence>
<dbReference type="InterPro" id="IPR011711">
    <property type="entry name" value="GntR_C"/>
</dbReference>
<reference evidence="6" key="1">
    <citation type="journal article" date="2019" name="Int. J. Syst. Evol. Microbiol.">
        <title>The Global Catalogue of Microorganisms (GCM) 10K type strain sequencing project: providing services to taxonomists for standard genome sequencing and annotation.</title>
        <authorList>
            <consortium name="The Broad Institute Genomics Platform"/>
            <consortium name="The Broad Institute Genome Sequencing Center for Infectious Disease"/>
            <person name="Wu L."/>
            <person name="Ma J."/>
        </authorList>
    </citation>
    <scope>NUCLEOTIDE SEQUENCE [LARGE SCALE GENOMIC DNA]</scope>
    <source>
        <strain evidence="6">CGMCC 1.15304</strain>
    </source>
</reference>
<dbReference type="EMBL" id="JBHSCR010000033">
    <property type="protein sequence ID" value="MFC4349571.1"/>
    <property type="molecule type" value="Genomic_DNA"/>
</dbReference>
<dbReference type="InterPro" id="IPR008920">
    <property type="entry name" value="TF_FadR/GntR_C"/>
</dbReference>
<dbReference type="SUPFAM" id="SSF46785">
    <property type="entry name" value="Winged helix' DNA-binding domain"/>
    <property type="match status" value="1"/>
</dbReference>
<dbReference type="SUPFAM" id="SSF48008">
    <property type="entry name" value="GntR ligand-binding domain-like"/>
    <property type="match status" value="1"/>
</dbReference>
<dbReference type="InterPro" id="IPR036388">
    <property type="entry name" value="WH-like_DNA-bd_sf"/>
</dbReference>
<comment type="caution">
    <text evidence="5">The sequence shown here is derived from an EMBL/GenBank/DDBJ whole genome shotgun (WGS) entry which is preliminary data.</text>
</comment>
<protein>
    <submittedName>
        <fullName evidence="5">GntR family transcriptional regulator</fullName>
    </submittedName>
</protein>
<accession>A0ABV8UFD8</accession>
<evidence type="ECO:0000259" key="4">
    <source>
        <dbReference type="PROSITE" id="PS50949"/>
    </source>
</evidence>
<organism evidence="5 6">
    <name type="scientific">Kordiimonas lipolytica</name>
    <dbReference type="NCBI Taxonomy" id="1662421"/>
    <lineage>
        <taxon>Bacteria</taxon>
        <taxon>Pseudomonadati</taxon>
        <taxon>Pseudomonadota</taxon>
        <taxon>Alphaproteobacteria</taxon>
        <taxon>Kordiimonadales</taxon>
        <taxon>Kordiimonadaceae</taxon>
        <taxon>Kordiimonas</taxon>
    </lineage>
</organism>
<keyword evidence="6" id="KW-1185">Reference proteome</keyword>
<dbReference type="Proteomes" id="UP001595776">
    <property type="component" value="Unassembled WGS sequence"/>
</dbReference>
<dbReference type="SMART" id="SM00895">
    <property type="entry name" value="FCD"/>
    <property type="match status" value="1"/>
</dbReference>
<evidence type="ECO:0000256" key="3">
    <source>
        <dbReference type="ARBA" id="ARBA00023163"/>
    </source>
</evidence>
<dbReference type="Gene3D" id="1.10.10.10">
    <property type="entry name" value="Winged helix-like DNA-binding domain superfamily/Winged helix DNA-binding domain"/>
    <property type="match status" value="1"/>
</dbReference>
<dbReference type="RefSeq" id="WP_068147179.1">
    <property type="nucleotide sequence ID" value="NZ_JBHSCR010000033.1"/>
</dbReference>
<dbReference type="PANTHER" id="PTHR43537:SF45">
    <property type="entry name" value="GNTR FAMILY REGULATORY PROTEIN"/>
    <property type="match status" value="1"/>
</dbReference>
<keyword evidence="2" id="KW-0238">DNA-binding</keyword>
<sequence>MARKNTAEAAEIGVAQQLQADILGEYFRPGEWLKQADIENRYKANRFEVRMALSALAAKHLIDHVPNRGYRVINPSDRERAELYEVRTILETAAGRLAVQKCSDDDVAELSQMVEDFEAAIDTASRAELTDLNMAFHNRFYSIGGNDLLITQIRELRDRGLPGREGGWETVAGMRASNEDHRQMVEMLRSRDGDGLNYTIYRHLNRWREFSKPVTDEKS</sequence>
<evidence type="ECO:0000256" key="2">
    <source>
        <dbReference type="ARBA" id="ARBA00023125"/>
    </source>
</evidence>
<name>A0ABV8UFD8_9PROT</name>
<dbReference type="Gene3D" id="1.20.120.530">
    <property type="entry name" value="GntR ligand-binding domain-like"/>
    <property type="match status" value="1"/>
</dbReference>
<proteinExistence type="predicted"/>
<evidence type="ECO:0000313" key="6">
    <source>
        <dbReference type="Proteomes" id="UP001595776"/>
    </source>
</evidence>
<dbReference type="Pfam" id="PF00392">
    <property type="entry name" value="GntR"/>
    <property type="match status" value="1"/>
</dbReference>
<keyword evidence="3" id="KW-0804">Transcription</keyword>
<dbReference type="InterPro" id="IPR036390">
    <property type="entry name" value="WH_DNA-bd_sf"/>
</dbReference>
<gene>
    <name evidence="5" type="ORF">ACFO5Q_17105</name>
</gene>
<keyword evidence="1" id="KW-0805">Transcription regulation</keyword>
<dbReference type="Pfam" id="PF07729">
    <property type="entry name" value="FCD"/>
    <property type="match status" value="1"/>
</dbReference>
<dbReference type="PROSITE" id="PS50949">
    <property type="entry name" value="HTH_GNTR"/>
    <property type="match status" value="1"/>
</dbReference>
<feature type="domain" description="HTH gntR-type" evidence="4">
    <location>
        <begin position="8"/>
        <end position="75"/>
    </location>
</feature>